<dbReference type="PANTHER" id="PTHR37512:SF1">
    <property type="entry name" value="NADR_TTD14 AAA DOMAIN-CONTAINING PROTEIN"/>
    <property type="match status" value="1"/>
</dbReference>
<dbReference type="PANTHER" id="PTHR37512">
    <property type="entry name" value="TRIFUNCTIONAL NAD BIOSYNTHESIS/REGULATOR PROTEIN NADR"/>
    <property type="match status" value="1"/>
</dbReference>
<dbReference type="EMBL" id="QGDO01000001">
    <property type="protein sequence ID" value="PWJ44429.1"/>
    <property type="molecule type" value="Genomic_DNA"/>
</dbReference>
<dbReference type="Proteomes" id="UP000245535">
    <property type="component" value="Unassembled WGS sequence"/>
</dbReference>
<evidence type="ECO:0000313" key="2">
    <source>
        <dbReference type="EMBL" id="PWJ44429.1"/>
    </source>
</evidence>
<name>A0A315ZGY4_SEDFL</name>
<comment type="caution">
    <text evidence="2">The sequence shown here is derived from an EMBL/GenBank/DDBJ whole genome shotgun (WGS) entry which is preliminary data.</text>
</comment>
<accession>A0A315ZGY4</accession>
<dbReference type="AlphaFoldDB" id="A0A315ZGY4"/>
<dbReference type="SUPFAM" id="SSF52540">
    <property type="entry name" value="P-loop containing nucleoside triphosphate hydrolases"/>
    <property type="match status" value="1"/>
</dbReference>
<keyword evidence="3" id="KW-1185">Reference proteome</keyword>
<dbReference type="OrthoDB" id="9151999at2"/>
<dbReference type="Pfam" id="PF13521">
    <property type="entry name" value="AAA_28"/>
    <property type="match status" value="1"/>
</dbReference>
<gene>
    <name evidence="2" type="ORF">BC781_101789</name>
</gene>
<dbReference type="GO" id="GO:0016779">
    <property type="term" value="F:nucleotidyltransferase activity"/>
    <property type="evidence" value="ECO:0007669"/>
    <property type="project" value="UniProtKB-KW"/>
</dbReference>
<evidence type="ECO:0000313" key="3">
    <source>
        <dbReference type="Proteomes" id="UP000245535"/>
    </source>
</evidence>
<organism evidence="2 3">
    <name type="scientific">Sediminitomix flava</name>
    <dbReference type="NCBI Taxonomy" id="379075"/>
    <lineage>
        <taxon>Bacteria</taxon>
        <taxon>Pseudomonadati</taxon>
        <taxon>Bacteroidota</taxon>
        <taxon>Cytophagia</taxon>
        <taxon>Cytophagales</taxon>
        <taxon>Flammeovirgaceae</taxon>
        <taxon>Sediminitomix</taxon>
    </lineage>
</organism>
<proteinExistence type="predicted"/>
<keyword evidence="2" id="KW-0548">Nucleotidyltransferase</keyword>
<dbReference type="InterPro" id="IPR027417">
    <property type="entry name" value="P-loop_NTPase"/>
</dbReference>
<reference evidence="2 3" key="1">
    <citation type="submission" date="2018-03" db="EMBL/GenBank/DDBJ databases">
        <title>Genomic Encyclopedia of Archaeal and Bacterial Type Strains, Phase II (KMG-II): from individual species to whole genera.</title>
        <authorList>
            <person name="Goeker M."/>
        </authorList>
    </citation>
    <scope>NUCLEOTIDE SEQUENCE [LARGE SCALE GENOMIC DNA]</scope>
    <source>
        <strain evidence="2 3">DSM 28229</strain>
    </source>
</reference>
<sequence>MSKTYRIAITGPESSGKSTLAELLAKHYQTVWVPEFARTYIEKLDRPYEEKDLLLIAKGQLAAEEQLIPMANQILFVDTEMTVLKVWGDVKYGRSDAWIVDQLQKQQYDLIFLMKPDLPWEADPQREHPHFRNELFEMYQKELNKLSSNVIIIGGLKEERIEKAINNIELLLNSK</sequence>
<dbReference type="InterPro" id="IPR038727">
    <property type="entry name" value="NadR/Ttd14_AAA_dom"/>
</dbReference>
<feature type="domain" description="NadR/Ttd14 AAA" evidence="1">
    <location>
        <begin position="6"/>
        <end position="160"/>
    </location>
</feature>
<dbReference type="Gene3D" id="3.40.50.300">
    <property type="entry name" value="P-loop containing nucleotide triphosphate hydrolases"/>
    <property type="match status" value="1"/>
</dbReference>
<protein>
    <submittedName>
        <fullName evidence="2">NadR type nicotinamide-nucleotide adenylyltransferase</fullName>
    </submittedName>
</protein>
<evidence type="ECO:0000259" key="1">
    <source>
        <dbReference type="Pfam" id="PF13521"/>
    </source>
</evidence>
<dbReference type="InterPro" id="IPR052735">
    <property type="entry name" value="NAD_biosynth-regulator"/>
</dbReference>
<keyword evidence="2" id="KW-0808">Transferase</keyword>
<dbReference type="RefSeq" id="WP_109615921.1">
    <property type="nucleotide sequence ID" value="NZ_QGDO01000001.1"/>
</dbReference>